<feature type="region of interest" description="Disordered" evidence="1">
    <location>
        <begin position="1"/>
        <end position="158"/>
    </location>
</feature>
<dbReference type="Proteomes" id="UP000236161">
    <property type="component" value="Unassembled WGS sequence"/>
</dbReference>
<feature type="compositionally biased region" description="Polar residues" evidence="1">
    <location>
        <begin position="93"/>
        <end position="104"/>
    </location>
</feature>
<accession>A0A2I0B6W1</accession>
<sequence>MVRPKKRGPSRRSPAEIAGTSSSSGDRRITKKSYALRSSRRRKLILPTGSSESDPVTAAGKTEISSEESSSKTQKPASTSSKPPSKNPAESGNVGSTTRACSSSVGGGAPPPATQSASIRKRRKKNEGASAVPARPRNLRSQTIDRPGAAGGLRSESRGVVPLPKLSISLSRKQIEEDFISFTGKKPPSRPQRRKKIVQRHLDELFPGLLLSEITFDSYEVNELIESNHDS</sequence>
<reference evidence="2 3" key="1">
    <citation type="journal article" date="2017" name="Nature">
        <title>The Apostasia genome and the evolution of orchids.</title>
        <authorList>
            <person name="Zhang G.Q."/>
            <person name="Liu K.W."/>
            <person name="Li Z."/>
            <person name="Lohaus R."/>
            <person name="Hsiao Y.Y."/>
            <person name="Niu S.C."/>
            <person name="Wang J.Y."/>
            <person name="Lin Y.C."/>
            <person name="Xu Q."/>
            <person name="Chen L.J."/>
            <person name="Yoshida K."/>
            <person name="Fujiwara S."/>
            <person name="Wang Z.W."/>
            <person name="Zhang Y.Q."/>
            <person name="Mitsuda N."/>
            <person name="Wang M."/>
            <person name="Liu G.H."/>
            <person name="Pecoraro L."/>
            <person name="Huang H.X."/>
            <person name="Xiao X.J."/>
            <person name="Lin M."/>
            <person name="Wu X.Y."/>
            <person name="Wu W.L."/>
            <person name="Chen Y.Y."/>
            <person name="Chang S.B."/>
            <person name="Sakamoto S."/>
            <person name="Ohme-Takagi M."/>
            <person name="Yagi M."/>
            <person name="Zeng S.J."/>
            <person name="Shen C.Y."/>
            <person name="Yeh C.M."/>
            <person name="Luo Y.B."/>
            <person name="Tsai W.C."/>
            <person name="Van de Peer Y."/>
            <person name="Liu Z.J."/>
        </authorList>
    </citation>
    <scope>NUCLEOTIDE SEQUENCE [LARGE SCALE GENOMIC DNA]</scope>
    <source>
        <strain evidence="3">cv. Shenzhen</strain>
        <tissue evidence="2">Stem</tissue>
    </source>
</reference>
<name>A0A2I0B6W1_9ASPA</name>
<organism evidence="2 3">
    <name type="scientific">Apostasia shenzhenica</name>
    <dbReference type="NCBI Taxonomy" id="1088818"/>
    <lineage>
        <taxon>Eukaryota</taxon>
        <taxon>Viridiplantae</taxon>
        <taxon>Streptophyta</taxon>
        <taxon>Embryophyta</taxon>
        <taxon>Tracheophyta</taxon>
        <taxon>Spermatophyta</taxon>
        <taxon>Magnoliopsida</taxon>
        <taxon>Liliopsida</taxon>
        <taxon>Asparagales</taxon>
        <taxon>Orchidaceae</taxon>
        <taxon>Apostasioideae</taxon>
        <taxon>Apostasia</taxon>
    </lineage>
</organism>
<keyword evidence="3" id="KW-1185">Reference proteome</keyword>
<dbReference type="STRING" id="1088818.A0A2I0B6W1"/>
<dbReference type="PANTHER" id="PTHR33130:SF43">
    <property type="entry name" value="OS01G0688600 PROTEIN"/>
    <property type="match status" value="1"/>
</dbReference>
<feature type="compositionally biased region" description="Low complexity" evidence="1">
    <location>
        <begin position="67"/>
        <end position="89"/>
    </location>
</feature>
<dbReference type="Pfam" id="PF07797">
    <property type="entry name" value="DUF1639"/>
    <property type="match status" value="1"/>
</dbReference>
<dbReference type="OrthoDB" id="769821at2759"/>
<dbReference type="EMBL" id="KZ451908">
    <property type="protein sequence ID" value="PKA63538.1"/>
    <property type="molecule type" value="Genomic_DNA"/>
</dbReference>
<protein>
    <submittedName>
        <fullName evidence="2">Uncharacterized protein</fullName>
    </submittedName>
</protein>
<dbReference type="PANTHER" id="PTHR33130">
    <property type="entry name" value="PUTATIVE (DUF1639)-RELATED"/>
    <property type="match status" value="1"/>
</dbReference>
<dbReference type="AlphaFoldDB" id="A0A2I0B6W1"/>
<gene>
    <name evidence="2" type="ORF">AXF42_Ash005433</name>
</gene>
<evidence type="ECO:0000256" key="1">
    <source>
        <dbReference type="SAM" id="MobiDB-lite"/>
    </source>
</evidence>
<feature type="compositionally biased region" description="Basic residues" evidence="1">
    <location>
        <begin position="1"/>
        <end position="10"/>
    </location>
</feature>
<dbReference type="InterPro" id="IPR012438">
    <property type="entry name" value="DUF1639"/>
</dbReference>
<evidence type="ECO:0000313" key="3">
    <source>
        <dbReference type="Proteomes" id="UP000236161"/>
    </source>
</evidence>
<proteinExistence type="predicted"/>
<evidence type="ECO:0000313" key="2">
    <source>
        <dbReference type="EMBL" id="PKA63538.1"/>
    </source>
</evidence>